<evidence type="ECO:0000256" key="8">
    <source>
        <dbReference type="ARBA" id="ARBA00023180"/>
    </source>
</evidence>
<keyword evidence="3" id="KW-0812">Transmembrane</keyword>
<gene>
    <name evidence="10" type="ORF">ONB1V03_LOCUS17784</name>
</gene>
<feature type="domain" description="Peptidase M13 C-terminal" evidence="9">
    <location>
        <begin position="35"/>
        <end position="72"/>
    </location>
</feature>
<dbReference type="EMBL" id="CAJPVJ010022835">
    <property type="protein sequence ID" value="CAG2178359.1"/>
    <property type="molecule type" value="Genomic_DNA"/>
</dbReference>
<dbReference type="PANTHER" id="PTHR11733">
    <property type="entry name" value="ZINC METALLOPROTEASE FAMILY M13 NEPRILYSIN-RELATED"/>
    <property type="match status" value="1"/>
</dbReference>
<dbReference type="AlphaFoldDB" id="A0A7R9MLF0"/>
<dbReference type="GO" id="GO:0005886">
    <property type="term" value="C:plasma membrane"/>
    <property type="evidence" value="ECO:0007669"/>
    <property type="project" value="UniProtKB-SubCell"/>
</dbReference>
<dbReference type="Gene3D" id="1.10.1380.10">
    <property type="entry name" value="Neutral endopeptidase , domain2"/>
    <property type="match status" value="1"/>
</dbReference>
<feature type="non-terminal residue" evidence="10">
    <location>
        <position position="1"/>
    </location>
</feature>
<evidence type="ECO:0000256" key="3">
    <source>
        <dbReference type="ARBA" id="ARBA00022692"/>
    </source>
</evidence>
<keyword evidence="4" id="KW-0735">Signal-anchor</keyword>
<evidence type="ECO:0000313" key="11">
    <source>
        <dbReference type="Proteomes" id="UP000728032"/>
    </source>
</evidence>
<dbReference type="OrthoDB" id="6475849at2759"/>
<evidence type="ECO:0000256" key="2">
    <source>
        <dbReference type="ARBA" id="ARBA00007357"/>
    </source>
</evidence>
<keyword evidence="6" id="KW-0472">Membrane</keyword>
<proteinExistence type="inferred from homology"/>
<dbReference type="InterPro" id="IPR000718">
    <property type="entry name" value="Peptidase_M13"/>
</dbReference>
<keyword evidence="8" id="KW-0325">Glycoprotein</keyword>
<dbReference type="PROSITE" id="PS51885">
    <property type="entry name" value="NEPRILYSIN"/>
    <property type="match status" value="1"/>
</dbReference>
<keyword evidence="7" id="KW-1015">Disulfide bond</keyword>
<sequence length="112" mass="12623">MLKTSKWLTDFSSQSLIQKRLKGDWRNFAETTVVNAYYSAIENAIIFPAGILRGMFFNYNNPNYLNFGAIGTLNGINTLGENIADNVGVREAFKAYQAYAKLYPKEKMLPGL</sequence>
<keyword evidence="5" id="KW-1133">Transmembrane helix</keyword>
<evidence type="ECO:0000256" key="1">
    <source>
        <dbReference type="ARBA" id="ARBA00004401"/>
    </source>
</evidence>
<dbReference type="Gene3D" id="3.40.390.10">
    <property type="entry name" value="Collagenase (Catalytic Domain)"/>
    <property type="match status" value="2"/>
</dbReference>
<name>A0A7R9MLF0_9ACAR</name>
<organism evidence="10">
    <name type="scientific">Oppiella nova</name>
    <dbReference type="NCBI Taxonomy" id="334625"/>
    <lineage>
        <taxon>Eukaryota</taxon>
        <taxon>Metazoa</taxon>
        <taxon>Ecdysozoa</taxon>
        <taxon>Arthropoda</taxon>
        <taxon>Chelicerata</taxon>
        <taxon>Arachnida</taxon>
        <taxon>Acari</taxon>
        <taxon>Acariformes</taxon>
        <taxon>Sarcoptiformes</taxon>
        <taxon>Oribatida</taxon>
        <taxon>Brachypylina</taxon>
        <taxon>Oppioidea</taxon>
        <taxon>Oppiidae</taxon>
        <taxon>Oppiella</taxon>
    </lineage>
</organism>
<evidence type="ECO:0000256" key="7">
    <source>
        <dbReference type="ARBA" id="ARBA00023157"/>
    </source>
</evidence>
<protein>
    <recommendedName>
        <fullName evidence="9">Peptidase M13 C-terminal domain-containing protein</fullName>
    </recommendedName>
</protein>
<dbReference type="InterPro" id="IPR024079">
    <property type="entry name" value="MetalloPept_cat_dom_sf"/>
</dbReference>
<evidence type="ECO:0000259" key="9">
    <source>
        <dbReference type="Pfam" id="PF01431"/>
    </source>
</evidence>
<dbReference type="InterPro" id="IPR018497">
    <property type="entry name" value="Peptidase_M13_C"/>
</dbReference>
<dbReference type="PANTHER" id="PTHR11733:SF114">
    <property type="entry name" value="NEPRILYSIN"/>
    <property type="match status" value="1"/>
</dbReference>
<evidence type="ECO:0000256" key="4">
    <source>
        <dbReference type="ARBA" id="ARBA00022968"/>
    </source>
</evidence>
<dbReference type="GO" id="GO:0016485">
    <property type="term" value="P:protein processing"/>
    <property type="evidence" value="ECO:0007669"/>
    <property type="project" value="TreeGrafter"/>
</dbReference>
<dbReference type="InterPro" id="IPR042089">
    <property type="entry name" value="Peptidase_M13_dom_2"/>
</dbReference>
<comment type="similarity">
    <text evidence="2">Belongs to the peptidase M13 family.</text>
</comment>
<accession>A0A7R9MLF0</accession>
<evidence type="ECO:0000313" key="10">
    <source>
        <dbReference type="EMBL" id="CAD7661223.1"/>
    </source>
</evidence>
<keyword evidence="11" id="KW-1185">Reference proteome</keyword>
<dbReference type="GO" id="GO:0004222">
    <property type="term" value="F:metalloendopeptidase activity"/>
    <property type="evidence" value="ECO:0007669"/>
    <property type="project" value="InterPro"/>
</dbReference>
<dbReference type="SUPFAM" id="SSF55486">
    <property type="entry name" value="Metalloproteases ('zincins'), catalytic domain"/>
    <property type="match status" value="1"/>
</dbReference>
<evidence type="ECO:0000256" key="6">
    <source>
        <dbReference type="ARBA" id="ARBA00023136"/>
    </source>
</evidence>
<comment type="subcellular location">
    <subcellularLocation>
        <location evidence="1">Cell membrane</location>
        <topology evidence="1">Single-pass type II membrane protein</topology>
    </subcellularLocation>
</comment>
<dbReference type="GO" id="GO:0097242">
    <property type="term" value="P:amyloid-beta clearance"/>
    <property type="evidence" value="ECO:0007669"/>
    <property type="project" value="TreeGrafter"/>
</dbReference>
<reference evidence="10" key="1">
    <citation type="submission" date="2020-11" db="EMBL/GenBank/DDBJ databases">
        <authorList>
            <person name="Tran Van P."/>
        </authorList>
    </citation>
    <scope>NUCLEOTIDE SEQUENCE</scope>
</reference>
<evidence type="ECO:0000256" key="5">
    <source>
        <dbReference type="ARBA" id="ARBA00022989"/>
    </source>
</evidence>
<dbReference type="Proteomes" id="UP000728032">
    <property type="component" value="Unassembled WGS sequence"/>
</dbReference>
<dbReference type="Pfam" id="PF01431">
    <property type="entry name" value="Peptidase_M13"/>
    <property type="match status" value="1"/>
</dbReference>
<dbReference type="EMBL" id="OC937660">
    <property type="protein sequence ID" value="CAD7661223.1"/>
    <property type="molecule type" value="Genomic_DNA"/>
</dbReference>